<dbReference type="InterPro" id="IPR032710">
    <property type="entry name" value="NTF2-like_dom_sf"/>
</dbReference>
<accession>A0A4R3QFW5</accession>
<dbReference type="EMBL" id="SMBH01000001">
    <property type="protein sequence ID" value="TCU20613.1"/>
    <property type="molecule type" value="Genomic_DNA"/>
</dbReference>
<protein>
    <submittedName>
        <fullName evidence="2">SnoaL-like protein</fullName>
    </submittedName>
</protein>
<evidence type="ECO:0000313" key="2">
    <source>
        <dbReference type="EMBL" id="TCU20613.1"/>
    </source>
</evidence>
<gene>
    <name evidence="2" type="ORF">EV132_101680</name>
</gene>
<feature type="domain" description="SnoaL-like" evidence="1">
    <location>
        <begin position="9"/>
        <end position="110"/>
    </location>
</feature>
<dbReference type="SUPFAM" id="SSF54427">
    <property type="entry name" value="NTF2-like"/>
    <property type="match status" value="1"/>
</dbReference>
<name>A0A4R3QFW5_RHISU</name>
<reference evidence="2 3" key="1">
    <citation type="submission" date="2019-03" db="EMBL/GenBank/DDBJ databases">
        <title>Genomic Encyclopedia of Type Strains, Phase IV (KMG-V): Genome sequencing to study the core and pangenomes of soil and plant-associated prokaryotes.</title>
        <authorList>
            <person name="Whitman W."/>
        </authorList>
    </citation>
    <scope>NUCLEOTIDE SEQUENCE [LARGE SCALE GENOMIC DNA]</scope>
    <source>
        <strain evidence="2 3">Hc14</strain>
    </source>
</reference>
<dbReference type="AlphaFoldDB" id="A0A4R3QFW5"/>
<evidence type="ECO:0000313" key="3">
    <source>
        <dbReference type="Proteomes" id="UP000294576"/>
    </source>
</evidence>
<dbReference type="Gene3D" id="3.10.450.50">
    <property type="match status" value="1"/>
</dbReference>
<dbReference type="Pfam" id="PF12680">
    <property type="entry name" value="SnoaL_2"/>
    <property type="match status" value="1"/>
</dbReference>
<proteinExistence type="predicted"/>
<comment type="caution">
    <text evidence="2">The sequence shown here is derived from an EMBL/GenBank/DDBJ whole genome shotgun (WGS) entry which is preliminary data.</text>
</comment>
<dbReference type="RefSeq" id="WP_132558946.1">
    <property type="nucleotide sequence ID" value="NZ_SMBH01000001.1"/>
</dbReference>
<dbReference type="InterPro" id="IPR037401">
    <property type="entry name" value="SnoaL-like"/>
</dbReference>
<organism evidence="2 3">
    <name type="scientific">Rhizobium sullae</name>
    <name type="common">Rhizobium hedysari</name>
    <dbReference type="NCBI Taxonomy" id="50338"/>
    <lineage>
        <taxon>Bacteria</taxon>
        <taxon>Pseudomonadati</taxon>
        <taxon>Pseudomonadota</taxon>
        <taxon>Alphaproteobacteria</taxon>
        <taxon>Hyphomicrobiales</taxon>
        <taxon>Rhizobiaceae</taxon>
        <taxon>Rhizobium/Agrobacterium group</taxon>
        <taxon>Rhizobium</taxon>
    </lineage>
</organism>
<evidence type="ECO:0000259" key="1">
    <source>
        <dbReference type="Pfam" id="PF12680"/>
    </source>
</evidence>
<sequence>MPTRNELLKRLYDSFNSRDLEGALAEMHPDVMWANGLDGGHVHGHDEVREYWQDQWKKMDSRAEPLEYHDSSDGTAYVDVHLTARGHDGNVLFDTQARHVFQFEGNLIRRFDIG</sequence>
<dbReference type="Proteomes" id="UP000294576">
    <property type="component" value="Unassembled WGS sequence"/>
</dbReference>